<reference evidence="12 13" key="1">
    <citation type="journal article" date="2017" name="Genome Announc.">
        <title>Draft Genome Sequence of a Sporulating and Motile Strain of Lachnotalea glycerini Isolated from Water in Quebec City, Canada.</title>
        <authorList>
            <person name="Maheux A.F."/>
            <person name="Boudreau D.K."/>
            <person name="Berube E."/>
            <person name="Boissinot M."/>
            <person name="Raymond F."/>
            <person name="Brodeur S."/>
            <person name="Corbeil J."/>
            <person name="Isabel S."/>
            <person name="Omar R.F."/>
            <person name="Bergeron M.G."/>
        </authorList>
    </citation>
    <scope>NUCLEOTIDE SEQUENCE [LARGE SCALE GENOMIC DNA]</scope>
    <source>
        <strain evidence="12 13">CCRI-19302</strain>
    </source>
</reference>
<dbReference type="AlphaFoldDB" id="A0A371JFJ1"/>
<proteinExistence type="inferred from homology"/>
<dbReference type="SUPFAM" id="SSF48208">
    <property type="entry name" value="Six-hairpin glycosidases"/>
    <property type="match status" value="1"/>
</dbReference>
<protein>
    <recommendedName>
        <fullName evidence="10">Endoglucanase</fullName>
        <ecNumber evidence="10">3.2.1.4</ecNumber>
    </recommendedName>
</protein>
<dbReference type="Pfam" id="PF00942">
    <property type="entry name" value="CBM_3"/>
    <property type="match status" value="2"/>
</dbReference>
<dbReference type="InterPro" id="IPR014756">
    <property type="entry name" value="Ig_E-set"/>
</dbReference>
<accession>A0A371JFJ1</accession>
<evidence type="ECO:0000256" key="9">
    <source>
        <dbReference type="PROSITE-ProRule" id="PRU10060"/>
    </source>
</evidence>
<keyword evidence="5 8" id="KW-0119">Carbohydrate metabolism</keyword>
<dbReference type="PANTHER" id="PTHR22298">
    <property type="entry name" value="ENDO-1,4-BETA-GLUCANASE"/>
    <property type="match status" value="1"/>
</dbReference>
<dbReference type="PROSITE" id="PS00592">
    <property type="entry name" value="GH9_2"/>
    <property type="match status" value="1"/>
</dbReference>
<keyword evidence="3 8" id="KW-0378">Hydrolase</keyword>
<evidence type="ECO:0000256" key="1">
    <source>
        <dbReference type="ARBA" id="ARBA00000966"/>
    </source>
</evidence>
<keyword evidence="13" id="KW-1185">Reference proteome</keyword>
<evidence type="ECO:0000259" key="11">
    <source>
        <dbReference type="PROSITE" id="PS51172"/>
    </source>
</evidence>
<dbReference type="InterPro" id="IPR001956">
    <property type="entry name" value="CBM3"/>
</dbReference>
<dbReference type="InterPro" id="IPR012341">
    <property type="entry name" value="6hp_glycosidase-like_sf"/>
</dbReference>
<dbReference type="SUPFAM" id="SSF81296">
    <property type="entry name" value="E set domains"/>
    <property type="match status" value="1"/>
</dbReference>
<dbReference type="Pfam" id="PF00759">
    <property type="entry name" value="Glyco_hydro_9"/>
    <property type="match status" value="1"/>
</dbReference>
<feature type="active site" evidence="9">
    <location>
        <position position="439"/>
    </location>
</feature>
<dbReference type="Gene3D" id="2.60.40.10">
    <property type="entry name" value="Immunoglobulins"/>
    <property type="match status" value="1"/>
</dbReference>
<evidence type="ECO:0000256" key="7">
    <source>
        <dbReference type="ARBA" id="ARBA00023326"/>
    </source>
</evidence>
<dbReference type="InterPro" id="IPR008928">
    <property type="entry name" value="6-hairpin_glycosidase_sf"/>
</dbReference>
<dbReference type="Proteomes" id="UP000216411">
    <property type="component" value="Unassembled WGS sequence"/>
</dbReference>
<comment type="catalytic activity">
    <reaction evidence="1 10">
        <text>Endohydrolysis of (1-&gt;4)-beta-D-glucosidic linkages in cellulose, lichenin and cereal beta-D-glucans.</text>
        <dbReference type="EC" id="3.2.1.4"/>
    </reaction>
</comment>
<dbReference type="SUPFAM" id="SSF49384">
    <property type="entry name" value="Carbohydrate-binding domain"/>
    <property type="match status" value="2"/>
</dbReference>
<feature type="active site" evidence="9">
    <location>
        <position position="448"/>
    </location>
</feature>
<gene>
    <name evidence="12" type="ORF">CG710_009585</name>
</gene>
<evidence type="ECO:0000313" key="12">
    <source>
        <dbReference type="EMBL" id="RDY31483.1"/>
    </source>
</evidence>
<dbReference type="EC" id="3.2.1.4" evidence="10"/>
<evidence type="ECO:0000256" key="2">
    <source>
        <dbReference type="ARBA" id="ARBA00022729"/>
    </source>
</evidence>
<dbReference type="Pfam" id="PF03442">
    <property type="entry name" value="CBM_X2"/>
    <property type="match status" value="1"/>
</dbReference>
<evidence type="ECO:0000256" key="5">
    <source>
        <dbReference type="ARBA" id="ARBA00023277"/>
    </source>
</evidence>
<dbReference type="InterPro" id="IPR008965">
    <property type="entry name" value="CBM2/CBM3_carb-bd_dom_sf"/>
</dbReference>
<dbReference type="PROSITE" id="PS00698">
    <property type="entry name" value="GH9_3"/>
    <property type="match status" value="1"/>
</dbReference>
<dbReference type="FunFam" id="1.50.10.10:FF:000020">
    <property type="entry name" value="Endoglucanase"/>
    <property type="match status" value="1"/>
</dbReference>
<dbReference type="OrthoDB" id="9758662at2"/>
<evidence type="ECO:0000313" key="13">
    <source>
        <dbReference type="Proteomes" id="UP000216411"/>
    </source>
</evidence>
<comment type="caution">
    <text evidence="12">The sequence shown here is derived from an EMBL/GenBank/DDBJ whole genome shotgun (WGS) entry which is preliminary data.</text>
</comment>
<feature type="active site" evidence="8">
    <location>
        <position position="401"/>
    </location>
</feature>
<evidence type="ECO:0000256" key="10">
    <source>
        <dbReference type="RuleBase" id="RU361166"/>
    </source>
</evidence>
<dbReference type="InterPro" id="IPR033126">
    <property type="entry name" value="Glyco_hydro_9_Asp/Glu_AS"/>
</dbReference>
<keyword evidence="4 10" id="KW-0136">Cellulose degradation</keyword>
<keyword evidence="7 8" id="KW-0624">Polysaccharide degradation</keyword>
<dbReference type="EMBL" id="NOKA02000015">
    <property type="protein sequence ID" value="RDY31483.1"/>
    <property type="molecule type" value="Genomic_DNA"/>
</dbReference>
<evidence type="ECO:0000256" key="8">
    <source>
        <dbReference type="PROSITE-ProRule" id="PRU10059"/>
    </source>
</evidence>
<evidence type="ECO:0000256" key="6">
    <source>
        <dbReference type="ARBA" id="ARBA00023295"/>
    </source>
</evidence>
<dbReference type="GO" id="GO:0030245">
    <property type="term" value="P:cellulose catabolic process"/>
    <property type="evidence" value="ECO:0007669"/>
    <property type="project" value="UniProtKB-KW"/>
</dbReference>
<dbReference type="InterPro" id="IPR001701">
    <property type="entry name" value="Glyco_hydro_9"/>
</dbReference>
<evidence type="ECO:0000256" key="3">
    <source>
        <dbReference type="ARBA" id="ARBA00022801"/>
    </source>
</evidence>
<dbReference type="PROSITE" id="PS51172">
    <property type="entry name" value="CBM3"/>
    <property type="match status" value="2"/>
</dbReference>
<dbReference type="InterPro" id="IPR005102">
    <property type="entry name" value="Carbo-bd_X2"/>
</dbReference>
<keyword evidence="2" id="KW-0732">Signal</keyword>
<dbReference type="SMART" id="SM01067">
    <property type="entry name" value="CBM_3"/>
    <property type="match status" value="2"/>
</dbReference>
<feature type="domain" description="CBM3" evidence="11">
    <location>
        <begin position="482"/>
        <end position="637"/>
    </location>
</feature>
<feature type="domain" description="CBM3" evidence="11">
    <location>
        <begin position="740"/>
        <end position="891"/>
    </location>
</feature>
<dbReference type="GO" id="GO:0008810">
    <property type="term" value="F:cellulase activity"/>
    <property type="evidence" value="ECO:0007669"/>
    <property type="project" value="UniProtKB-EC"/>
</dbReference>
<dbReference type="Gene3D" id="1.50.10.10">
    <property type="match status" value="1"/>
</dbReference>
<name>A0A371JFJ1_9FIRM</name>
<dbReference type="InterPro" id="IPR036966">
    <property type="entry name" value="CBM3_sf"/>
</dbReference>
<dbReference type="Gene3D" id="2.60.40.710">
    <property type="entry name" value="Endoglucanase-like"/>
    <property type="match status" value="2"/>
</dbReference>
<sequence>MEESMRKSWSKLVAAALVCTLLPVQGIKAEAANYNYGEALQKAVMFYEFQRSGELPENTRNNWRGDSGLTDGADVGLDLTGGWYDAGDHVKFNIPMAYSATMLAWSVYEAKDALIESGQLDYQMDNIKWVSDYLMKCHPEANVFYYQVGNGNTDHSWWGPAEVMQMSRPSYKVDLSNPGSSVVAQAAAELASTAVIFKEEDEEYAATCISHAKELFAFADNTKSNAGYTAANTFYGNSSDFYDELSWAGVWLYLATGEKEYLDKAEGYVDNWNGSAGVAYSWGQNWDDVHYGAELLLAKITDEPIYKKYIEQHLDFWTTGYNGERVTYTPKGLAWLSEWGSLRYATTTAFLASVYADWSGCSAEKANTYNTFAKQQIDYALGSTGRSYVVGFGTNSPEHPHHRTAHSSWTNSMANPTSHRHVLYGALVGGPGKNDDYTDDINNYVVNEVACDYNAGFVGALAKMYEDYGGTPIENFTAMEKVTNDEYFVEASVNASGSNFIEIKAVLNNQSGWPAKMGDKLSFRYFVDITKAINAGYSVSDFKVTNNLNEGAVLSQLKPWDKENNIYYVDADFTGTKIYPGGNSECKKEVQFRITAPSAYEFTNDFSFTGLKTGSVAKTSYIPVYDDGVKVFGNEPGASTGEISKNSSISVKSVSFDKAESNQKDISVALTLNGNTFVGIKNGSTALAGNEDYLVNGNNVTIRKEYLAAQNSGKLNLTFAFSAGTDSTLAVNVSDSSVVTSGDVEVSMYNVNSQASANGIASKIKVLNTGDTSLDLSDVKLRYYYTIDGEKDQSFWCDWSNVGNSNITGAFGKLDTAAKGADHYVEIGFSDAAGEISPGNAVEVQIRFSKADWSNYNQTDDYSFITSANEYTDTQNVTAYIAGSLAWGIEP</sequence>
<dbReference type="InterPro" id="IPR018221">
    <property type="entry name" value="Glyco_hydro_9_His_AS"/>
</dbReference>
<keyword evidence="6 8" id="KW-0326">Glycosidase</keyword>
<dbReference type="InterPro" id="IPR013783">
    <property type="entry name" value="Ig-like_fold"/>
</dbReference>
<dbReference type="GO" id="GO:0030248">
    <property type="term" value="F:cellulose binding"/>
    <property type="evidence" value="ECO:0007669"/>
    <property type="project" value="InterPro"/>
</dbReference>
<organism evidence="12 13">
    <name type="scientific">Lachnotalea glycerini</name>
    <dbReference type="NCBI Taxonomy" id="1763509"/>
    <lineage>
        <taxon>Bacteria</taxon>
        <taxon>Bacillati</taxon>
        <taxon>Bacillota</taxon>
        <taxon>Clostridia</taxon>
        <taxon>Lachnospirales</taxon>
        <taxon>Lachnospiraceae</taxon>
        <taxon>Lachnotalea</taxon>
    </lineage>
</organism>
<evidence type="ECO:0000256" key="4">
    <source>
        <dbReference type="ARBA" id="ARBA00023001"/>
    </source>
</evidence>
<comment type="similarity">
    <text evidence="8 10">Belongs to the glycosyl hydrolase 9 (cellulase E) family.</text>
</comment>